<dbReference type="PANTHER" id="PTHR22916">
    <property type="entry name" value="GLYCOSYLTRANSFERASE"/>
    <property type="match status" value="1"/>
</dbReference>
<gene>
    <name evidence="2" type="ORF">C7B65_07595</name>
</gene>
<dbReference type="Gene3D" id="3.90.550.10">
    <property type="entry name" value="Spore Coat Polysaccharide Biosynthesis Protein SpsA, Chain A"/>
    <property type="match status" value="1"/>
</dbReference>
<organism evidence="2 3">
    <name type="scientific">Phormidesmis priestleyi ULC007</name>
    <dbReference type="NCBI Taxonomy" id="1920490"/>
    <lineage>
        <taxon>Bacteria</taxon>
        <taxon>Bacillati</taxon>
        <taxon>Cyanobacteriota</taxon>
        <taxon>Cyanophyceae</taxon>
        <taxon>Leptolyngbyales</taxon>
        <taxon>Leptolyngbyaceae</taxon>
        <taxon>Phormidesmis</taxon>
    </lineage>
</organism>
<dbReference type="GO" id="GO:0016758">
    <property type="term" value="F:hexosyltransferase activity"/>
    <property type="evidence" value="ECO:0007669"/>
    <property type="project" value="UniProtKB-ARBA"/>
</dbReference>
<dbReference type="OrthoDB" id="468448at2"/>
<dbReference type="EMBL" id="PVWG01000006">
    <property type="protein sequence ID" value="PSB20301.1"/>
    <property type="molecule type" value="Genomic_DNA"/>
</dbReference>
<dbReference type="SUPFAM" id="SSF53448">
    <property type="entry name" value="Nucleotide-diphospho-sugar transferases"/>
    <property type="match status" value="1"/>
</dbReference>
<reference evidence="2 3" key="1">
    <citation type="submission" date="2018-02" db="EMBL/GenBank/DDBJ databases">
        <authorList>
            <person name="Cohen D.B."/>
            <person name="Kent A.D."/>
        </authorList>
    </citation>
    <scope>NUCLEOTIDE SEQUENCE [LARGE SCALE GENOMIC DNA]</scope>
    <source>
        <strain evidence="2 3">ULC007</strain>
    </source>
</reference>
<dbReference type="NCBIfam" id="NF038302">
    <property type="entry name" value="EPS_HpsE"/>
    <property type="match status" value="1"/>
</dbReference>
<dbReference type="RefSeq" id="WP_073070220.1">
    <property type="nucleotide sequence ID" value="NZ_MPPI01000006.1"/>
</dbReference>
<evidence type="ECO:0000259" key="1">
    <source>
        <dbReference type="Pfam" id="PF00535"/>
    </source>
</evidence>
<accession>A0A2T1DIN5</accession>
<sequence>MLDFTVAIRTFNGAKRLPLILERLRTQIQLEAITWEVLVVDNNSDDDTAQVIQSYQNNWEHCPLRYVFEPQQGASIARRRAIQEAQGNLIGFLDDDNLPSENWVAAAVAFGQATPKAGAFGSRIHGVFETEPPKNFEKISQYLAIKENPRQYCYDTYEKGLPAGAGLVIRRQAWLESVPTHLVLQGPTGDLLPTKSEEIEALFHIRKAGWEIWHHPTMQIEHQIPERRLKRDYLLSFFRTLGLSRYRLRMLHFSPWQRPGMTIVYLVSDICKIARFFARHHKILQTDVVTACEMQALIGSLFSPFYLFKRNLLLINQPLYPLAKTQPCP</sequence>
<dbReference type="AlphaFoldDB" id="A0A2T1DIN5"/>
<comment type="caution">
    <text evidence="2">The sequence shown here is derived from an EMBL/GenBank/DDBJ whole genome shotgun (WGS) entry which is preliminary data.</text>
</comment>
<proteinExistence type="predicted"/>
<reference evidence="2 3" key="2">
    <citation type="submission" date="2018-03" db="EMBL/GenBank/DDBJ databases">
        <title>The ancient ancestry and fast evolution of plastids.</title>
        <authorList>
            <person name="Moore K.R."/>
            <person name="Magnabosco C."/>
            <person name="Momper L."/>
            <person name="Gold D.A."/>
            <person name="Bosak T."/>
            <person name="Fournier G.P."/>
        </authorList>
    </citation>
    <scope>NUCLEOTIDE SEQUENCE [LARGE SCALE GENOMIC DNA]</scope>
    <source>
        <strain evidence="2 3">ULC007</strain>
    </source>
</reference>
<dbReference type="PANTHER" id="PTHR22916:SF3">
    <property type="entry name" value="UDP-GLCNAC:BETAGAL BETA-1,3-N-ACETYLGLUCOSAMINYLTRANSFERASE-LIKE PROTEIN 1"/>
    <property type="match status" value="1"/>
</dbReference>
<name>A0A2T1DIN5_9CYAN</name>
<dbReference type="Proteomes" id="UP000238634">
    <property type="component" value="Unassembled WGS sequence"/>
</dbReference>
<dbReference type="InterPro" id="IPR029044">
    <property type="entry name" value="Nucleotide-diphossugar_trans"/>
</dbReference>
<dbReference type="CDD" id="cd00761">
    <property type="entry name" value="Glyco_tranf_GTA_type"/>
    <property type="match status" value="1"/>
</dbReference>
<dbReference type="STRING" id="1920490.GCA_001895925_04093"/>
<dbReference type="Pfam" id="PF00535">
    <property type="entry name" value="Glycos_transf_2"/>
    <property type="match status" value="1"/>
</dbReference>
<dbReference type="InterPro" id="IPR001173">
    <property type="entry name" value="Glyco_trans_2-like"/>
</dbReference>
<evidence type="ECO:0000313" key="2">
    <source>
        <dbReference type="EMBL" id="PSB20301.1"/>
    </source>
</evidence>
<evidence type="ECO:0000313" key="3">
    <source>
        <dbReference type="Proteomes" id="UP000238634"/>
    </source>
</evidence>
<feature type="domain" description="Glycosyltransferase 2-like" evidence="1">
    <location>
        <begin position="5"/>
        <end position="173"/>
    </location>
</feature>
<protein>
    <submittedName>
        <fullName evidence="2">Glycosyltransferase family 2 protein</fullName>
    </submittedName>
</protein>
<keyword evidence="3" id="KW-1185">Reference proteome</keyword>
<keyword evidence="2" id="KW-0808">Transferase</keyword>